<keyword evidence="1" id="KW-0812">Transmembrane</keyword>
<proteinExistence type="predicted"/>
<keyword evidence="3" id="KW-1185">Reference proteome</keyword>
<sequence>MNTSMNDIYALKARVYPMVLVLLPLATTAVSISFQMDLYTRLFLSVVMYGALSYLLSQTGRDEGKRKEAWLWGKWGGHPRPSY</sequence>
<keyword evidence="1" id="KW-1133">Transmembrane helix</keyword>
<dbReference type="EMBL" id="WHLY01000004">
    <property type="protein sequence ID" value="MPR37426.1"/>
    <property type="molecule type" value="Genomic_DNA"/>
</dbReference>
<organism evidence="2 3">
    <name type="scientific">Salmonirosea aquatica</name>
    <dbReference type="NCBI Taxonomy" id="2654236"/>
    <lineage>
        <taxon>Bacteria</taxon>
        <taxon>Pseudomonadati</taxon>
        <taxon>Bacteroidota</taxon>
        <taxon>Cytophagia</taxon>
        <taxon>Cytophagales</taxon>
        <taxon>Spirosomataceae</taxon>
        <taxon>Salmonirosea</taxon>
    </lineage>
</organism>
<feature type="transmembrane region" description="Helical" evidence="1">
    <location>
        <begin position="15"/>
        <end position="32"/>
    </location>
</feature>
<protein>
    <submittedName>
        <fullName evidence="2">Uncharacterized protein</fullName>
    </submittedName>
</protein>
<keyword evidence="1" id="KW-0472">Membrane</keyword>
<evidence type="ECO:0000313" key="3">
    <source>
        <dbReference type="Proteomes" id="UP000479293"/>
    </source>
</evidence>
<reference evidence="2 3" key="1">
    <citation type="submission" date="2019-10" db="EMBL/GenBank/DDBJ databases">
        <title>Draft Genome Sequence of Cytophagaceae sp. SJW1-29.</title>
        <authorList>
            <person name="Choi A."/>
        </authorList>
    </citation>
    <scope>NUCLEOTIDE SEQUENCE [LARGE SCALE GENOMIC DNA]</scope>
    <source>
        <strain evidence="2 3">SJW1-29</strain>
    </source>
</reference>
<gene>
    <name evidence="2" type="ORF">GBK04_29890</name>
</gene>
<comment type="caution">
    <text evidence="2">The sequence shown here is derived from an EMBL/GenBank/DDBJ whole genome shotgun (WGS) entry which is preliminary data.</text>
</comment>
<dbReference type="Proteomes" id="UP000479293">
    <property type="component" value="Unassembled WGS sequence"/>
</dbReference>
<feature type="transmembrane region" description="Helical" evidence="1">
    <location>
        <begin position="38"/>
        <end position="57"/>
    </location>
</feature>
<evidence type="ECO:0000313" key="2">
    <source>
        <dbReference type="EMBL" id="MPR37426.1"/>
    </source>
</evidence>
<dbReference type="RefSeq" id="WP_152766905.1">
    <property type="nucleotide sequence ID" value="NZ_WHLY01000004.1"/>
</dbReference>
<accession>A0A7C9F9E6</accession>
<evidence type="ECO:0000256" key="1">
    <source>
        <dbReference type="SAM" id="Phobius"/>
    </source>
</evidence>
<name>A0A7C9F9E6_9BACT</name>
<dbReference type="AlphaFoldDB" id="A0A7C9F9E6"/>